<keyword evidence="1" id="KW-0472">Membrane</keyword>
<gene>
    <name evidence="2" type="ORF">XCR1_1990004</name>
</gene>
<keyword evidence="1" id="KW-0812">Transmembrane</keyword>
<sequence>MAKFSDRDWVWDLKQQSQNLLAHVLISLFGVFLLQITPHIQTLNNINTYVGDLQHAFKCF</sequence>
<comment type="caution">
    <text evidence="2">The sequence shown here is derived from an EMBL/GenBank/DDBJ whole genome shotgun (WGS) entry which is preliminary data.</text>
</comment>
<protein>
    <submittedName>
        <fullName evidence="2">Uncharacterized protein</fullName>
    </submittedName>
</protein>
<reference evidence="2 3" key="1">
    <citation type="submission" date="2013-11" db="EMBL/GenBank/DDBJ databases">
        <title>Draft genome sequence and annotation of the entomopathogenic bacterium, Xenorhabdus cabanillasi strain JM26.</title>
        <authorList>
            <person name="Gualtieri M."/>
            <person name="Ogier J.C."/>
            <person name="Pages S."/>
            <person name="Givaudan A."/>
            <person name="Gaudriault S."/>
        </authorList>
    </citation>
    <scope>NUCLEOTIDE SEQUENCE [LARGE SCALE GENOMIC DNA]</scope>
    <source>
        <strain evidence="2 3">JM26</strain>
    </source>
</reference>
<feature type="transmembrane region" description="Helical" evidence="1">
    <location>
        <begin position="20"/>
        <end position="37"/>
    </location>
</feature>
<evidence type="ECO:0000256" key="1">
    <source>
        <dbReference type="SAM" id="Phobius"/>
    </source>
</evidence>
<keyword evidence="1" id="KW-1133">Transmembrane helix</keyword>
<name>W1J401_9GAMM</name>
<proteinExistence type="predicted"/>
<dbReference type="AlphaFoldDB" id="W1J401"/>
<accession>W1J401</accession>
<dbReference type="EMBL" id="CBXE010000111">
    <property type="protein sequence ID" value="CDL84581.1"/>
    <property type="molecule type" value="Genomic_DNA"/>
</dbReference>
<organism evidence="2 3">
    <name type="scientific">Xenorhabdus cabanillasii JM26</name>
    <dbReference type="NCBI Taxonomy" id="1427517"/>
    <lineage>
        <taxon>Bacteria</taxon>
        <taxon>Pseudomonadati</taxon>
        <taxon>Pseudomonadota</taxon>
        <taxon>Gammaproteobacteria</taxon>
        <taxon>Enterobacterales</taxon>
        <taxon>Morganellaceae</taxon>
        <taxon>Xenorhabdus</taxon>
    </lineage>
</organism>
<dbReference type="Proteomes" id="UP000019197">
    <property type="component" value="Unassembled WGS sequence"/>
</dbReference>
<evidence type="ECO:0000313" key="3">
    <source>
        <dbReference type="Proteomes" id="UP000019197"/>
    </source>
</evidence>
<evidence type="ECO:0000313" key="2">
    <source>
        <dbReference type="EMBL" id="CDL84581.1"/>
    </source>
</evidence>